<reference evidence="1" key="1">
    <citation type="journal article" date="2015" name="Nature">
        <title>Complex archaea that bridge the gap between prokaryotes and eukaryotes.</title>
        <authorList>
            <person name="Spang A."/>
            <person name="Saw J.H."/>
            <person name="Jorgensen S.L."/>
            <person name="Zaremba-Niedzwiedzka K."/>
            <person name="Martijn J."/>
            <person name="Lind A.E."/>
            <person name="van Eijk R."/>
            <person name="Schleper C."/>
            <person name="Guy L."/>
            <person name="Ettema T.J."/>
        </authorList>
    </citation>
    <scope>NUCLEOTIDE SEQUENCE</scope>
</reference>
<feature type="non-terminal residue" evidence="1">
    <location>
        <position position="33"/>
    </location>
</feature>
<accession>A0A0F9CQA4</accession>
<dbReference type="AlphaFoldDB" id="A0A0F9CQA4"/>
<name>A0A0F9CQA4_9ZZZZ</name>
<organism evidence="1">
    <name type="scientific">marine sediment metagenome</name>
    <dbReference type="NCBI Taxonomy" id="412755"/>
    <lineage>
        <taxon>unclassified sequences</taxon>
        <taxon>metagenomes</taxon>
        <taxon>ecological metagenomes</taxon>
    </lineage>
</organism>
<sequence>MNDKQALAYARKRWGKTAAICDEGPKHRHQNMR</sequence>
<gene>
    <name evidence="1" type="ORF">LCGC14_2294380</name>
</gene>
<proteinExistence type="predicted"/>
<protein>
    <submittedName>
        <fullName evidence="1">Uncharacterized protein</fullName>
    </submittedName>
</protein>
<evidence type="ECO:0000313" key="1">
    <source>
        <dbReference type="EMBL" id="KKL51553.1"/>
    </source>
</evidence>
<comment type="caution">
    <text evidence="1">The sequence shown here is derived from an EMBL/GenBank/DDBJ whole genome shotgun (WGS) entry which is preliminary data.</text>
</comment>
<dbReference type="EMBL" id="LAZR01032209">
    <property type="protein sequence ID" value="KKL51553.1"/>
    <property type="molecule type" value="Genomic_DNA"/>
</dbReference>